<dbReference type="InterPro" id="IPR039760">
    <property type="entry name" value="MOFRL_protein"/>
</dbReference>
<dbReference type="Gene3D" id="3.40.50.10180">
    <property type="entry name" value="Glycerate kinase, MOFRL-like N-terminal domain"/>
    <property type="match status" value="1"/>
</dbReference>
<dbReference type="Pfam" id="PF13660">
    <property type="entry name" value="DUF4147"/>
    <property type="match status" value="1"/>
</dbReference>
<accession>A0A1X7TIC8</accession>
<comment type="similarity">
    <text evidence="2">Belongs to the glycerate kinase type-2 family.</text>
</comment>
<dbReference type="KEGG" id="aqu:100637481"/>
<evidence type="ECO:0000256" key="1">
    <source>
        <dbReference type="ARBA" id="ARBA00000694"/>
    </source>
</evidence>
<dbReference type="PANTHER" id="PTHR12227:SF0">
    <property type="entry name" value="GLYCERATE KINASE"/>
    <property type="match status" value="1"/>
</dbReference>
<dbReference type="EC" id="2.7.1.31" evidence="3"/>
<evidence type="ECO:0000256" key="5">
    <source>
        <dbReference type="ARBA" id="ARBA00022679"/>
    </source>
</evidence>
<sequence>MAFSSSPLHILLSKIYTAGVEAVRPASLVRQAMKVDALSSTLHIDGKQYQLQQNVLVVGFGKAVLGMTVALDSLLKGHIKRGIVSVPLGTTLQYSTEALVDSNIKVIEGAAYNLPDPPAETAAREILQLVGEASDGDLVVALVSGGGSALLPVPGIGISLEDKRKTIESLSAAGAAINELNIIRQCLSQVKGGKLAAKACPAQMLGLILSDIVNDPLEYIASGPTIPQLPDNTLALKIIKKYDKMESLPKPVLNHLSQLHLNSAVSATPSSAHVHNVLIGNNSMATRAAEKEARSHGCDVVTWSHAVQGEARDIGYFYAEIACDIMNKKIKGIDITERIKTLTNSLSLSVPHEDIERLYNEVLSFQHESSNRLCIISGGEPTVTLHGNGKGGRNQELALSFAKHIHHLMQRELEITTKQQEKGKQEVKGGKSNVLFCSIGTDGQDGPTDAAGAIVNGESWSNALRQGLDPDRFLKENDSYSFFSTAQGASHVKLGLTGTNVMDIHILLIE</sequence>
<proteinExistence type="inferred from homology"/>
<dbReference type="PANTHER" id="PTHR12227">
    <property type="entry name" value="GLYCERATE KINASE"/>
    <property type="match status" value="1"/>
</dbReference>
<dbReference type="InterPro" id="IPR037035">
    <property type="entry name" value="GK-like_C_sf"/>
</dbReference>
<evidence type="ECO:0000256" key="2">
    <source>
        <dbReference type="ARBA" id="ARBA00005393"/>
    </source>
</evidence>
<dbReference type="InterPro" id="IPR007835">
    <property type="entry name" value="MOFRL"/>
</dbReference>
<evidence type="ECO:0000313" key="11">
    <source>
        <dbReference type="EnsemblMetazoa" id="Aqu2.1.14424_001"/>
    </source>
</evidence>
<feature type="domain" description="MOFRL" evidence="9">
    <location>
        <begin position="373"/>
        <end position="503"/>
    </location>
</feature>
<dbReference type="Pfam" id="PF05161">
    <property type="entry name" value="MOFRL"/>
    <property type="match status" value="1"/>
</dbReference>
<organism evidence="11">
    <name type="scientific">Amphimedon queenslandica</name>
    <name type="common">Sponge</name>
    <dbReference type="NCBI Taxonomy" id="400682"/>
    <lineage>
        <taxon>Eukaryota</taxon>
        <taxon>Metazoa</taxon>
        <taxon>Porifera</taxon>
        <taxon>Demospongiae</taxon>
        <taxon>Heteroscleromorpha</taxon>
        <taxon>Haplosclerida</taxon>
        <taxon>Niphatidae</taxon>
        <taxon>Amphimedon</taxon>
    </lineage>
</organism>
<dbReference type="FunCoup" id="A0A1X7TIC8">
    <property type="interactions" value="105"/>
</dbReference>
<evidence type="ECO:0000259" key="9">
    <source>
        <dbReference type="Pfam" id="PF05161"/>
    </source>
</evidence>
<evidence type="ECO:0000256" key="8">
    <source>
        <dbReference type="ARBA" id="ARBA00022840"/>
    </source>
</evidence>
<keyword evidence="6" id="KW-0547">Nucleotide-binding</keyword>
<dbReference type="FunFam" id="3.40.50.10180:FF:000001">
    <property type="entry name" value="Glycerate kinase"/>
    <property type="match status" value="1"/>
</dbReference>
<dbReference type="eggNOG" id="KOG3935">
    <property type="taxonomic scope" value="Eukaryota"/>
</dbReference>
<protein>
    <recommendedName>
        <fullName evidence="4">Glycerate kinase</fullName>
        <ecNumber evidence="3">2.7.1.31</ecNumber>
    </recommendedName>
</protein>
<dbReference type="InParanoid" id="A0A1X7TIC8"/>
<dbReference type="InterPro" id="IPR038614">
    <property type="entry name" value="GK_N_sf"/>
</dbReference>
<name>A0A1X7TIC8_AMPQE</name>
<evidence type="ECO:0000256" key="7">
    <source>
        <dbReference type="ARBA" id="ARBA00022777"/>
    </source>
</evidence>
<gene>
    <name evidence="11" type="primary">100637481</name>
</gene>
<evidence type="ECO:0000313" key="12">
    <source>
        <dbReference type="Proteomes" id="UP000007879"/>
    </source>
</evidence>
<dbReference type="EnsemblMetazoa" id="Aqu2.1.14424_001">
    <property type="protein sequence ID" value="Aqu2.1.14424_001"/>
    <property type="gene ID" value="Aqu2.1.14424"/>
</dbReference>
<dbReference type="EnsemblMetazoa" id="XM_011409198.2">
    <property type="protein sequence ID" value="XP_011407500.1"/>
    <property type="gene ID" value="LOC100637481"/>
</dbReference>
<dbReference type="GO" id="GO:0008887">
    <property type="term" value="F:glycerate kinase activity"/>
    <property type="evidence" value="ECO:0007669"/>
    <property type="project" value="UniProtKB-EC"/>
</dbReference>
<dbReference type="Gene3D" id="3.40.1480.10">
    <property type="entry name" value="MOFRL domain"/>
    <property type="match status" value="1"/>
</dbReference>
<dbReference type="OrthoDB" id="44918at2759"/>
<keyword evidence="7" id="KW-0418">Kinase</keyword>
<keyword evidence="5" id="KW-0808">Transferase</keyword>
<dbReference type="AlphaFoldDB" id="A0A1X7TIC8"/>
<keyword evidence="12" id="KW-1185">Reference proteome</keyword>
<evidence type="ECO:0000256" key="3">
    <source>
        <dbReference type="ARBA" id="ARBA00012101"/>
    </source>
</evidence>
<keyword evidence="8" id="KW-0067">ATP-binding</keyword>
<dbReference type="InterPro" id="IPR025286">
    <property type="entry name" value="MOFRL_assoc_dom"/>
</dbReference>
<dbReference type="Proteomes" id="UP000007879">
    <property type="component" value="Unassembled WGS sequence"/>
</dbReference>
<dbReference type="GO" id="GO:0005524">
    <property type="term" value="F:ATP binding"/>
    <property type="evidence" value="ECO:0007669"/>
    <property type="project" value="UniProtKB-KW"/>
</dbReference>
<dbReference type="GO" id="GO:0005737">
    <property type="term" value="C:cytoplasm"/>
    <property type="evidence" value="ECO:0007669"/>
    <property type="project" value="TreeGrafter"/>
</dbReference>
<dbReference type="STRING" id="400682.A0A1X7TIC8"/>
<reference evidence="11" key="2">
    <citation type="submission" date="2017-05" db="UniProtKB">
        <authorList>
            <consortium name="EnsemblMetazoa"/>
        </authorList>
    </citation>
    <scope>IDENTIFICATION</scope>
</reference>
<comment type="catalytic activity">
    <reaction evidence="1">
        <text>(R)-glycerate + ATP = (2R)-3-phosphoglycerate + ADP + H(+)</text>
        <dbReference type="Rhea" id="RHEA:23516"/>
        <dbReference type="ChEBI" id="CHEBI:15378"/>
        <dbReference type="ChEBI" id="CHEBI:16659"/>
        <dbReference type="ChEBI" id="CHEBI:30616"/>
        <dbReference type="ChEBI" id="CHEBI:58272"/>
        <dbReference type="ChEBI" id="CHEBI:456216"/>
        <dbReference type="EC" id="2.7.1.31"/>
    </reaction>
</comment>
<reference evidence="12" key="1">
    <citation type="journal article" date="2010" name="Nature">
        <title>The Amphimedon queenslandica genome and the evolution of animal complexity.</title>
        <authorList>
            <person name="Srivastava M."/>
            <person name="Simakov O."/>
            <person name="Chapman J."/>
            <person name="Fahey B."/>
            <person name="Gauthier M.E."/>
            <person name="Mitros T."/>
            <person name="Richards G.S."/>
            <person name="Conaco C."/>
            <person name="Dacre M."/>
            <person name="Hellsten U."/>
            <person name="Larroux C."/>
            <person name="Putnam N.H."/>
            <person name="Stanke M."/>
            <person name="Adamska M."/>
            <person name="Darling A."/>
            <person name="Degnan S.M."/>
            <person name="Oakley T.H."/>
            <person name="Plachetzki D.C."/>
            <person name="Zhai Y."/>
            <person name="Adamski M."/>
            <person name="Calcino A."/>
            <person name="Cummins S.F."/>
            <person name="Goodstein D.M."/>
            <person name="Harris C."/>
            <person name="Jackson D.J."/>
            <person name="Leys S.P."/>
            <person name="Shu S."/>
            <person name="Woodcroft B.J."/>
            <person name="Vervoort M."/>
            <person name="Kosik K.S."/>
            <person name="Manning G."/>
            <person name="Degnan B.M."/>
            <person name="Rokhsar D.S."/>
        </authorList>
    </citation>
    <scope>NUCLEOTIDE SEQUENCE [LARGE SCALE GENOMIC DNA]</scope>
</reference>
<evidence type="ECO:0000256" key="4">
    <source>
        <dbReference type="ARBA" id="ARBA00020720"/>
    </source>
</evidence>
<evidence type="ECO:0000256" key="6">
    <source>
        <dbReference type="ARBA" id="ARBA00022741"/>
    </source>
</evidence>
<evidence type="ECO:0000259" key="10">
    <source>
        <dbReference type="Pfam" id="PF13660"/>
    </source>
</evidence>
<dbReference type="SUPFAM" id="SSF82544">
    <property type="entry name" value="GckA/TtuD-like"/>
    <property type="match status" value="1"/>
</dbReference>
<feature type="domain" description="MOFRL-associated" evidence="10">
    <location>
        <begin position="12"/>
        <end position="256"/>
    </location>
</feature>